<dbReference type="PANTHER" id="PTHR28593:SF2">
    <property type="entry name" value="METEORIN"/>
    <property type="match status" value="1"/>
</dbReference>
<gene>
    <name evidence="7" type="ORF">GDO86_018215</name>
</gene>
<keyword evidence="8" id="KW-1185">Reference proteome</keyword>
<keyword evidence="3" id="KW-0964">Secreted</keyword>
<dbReference type="GO" id="GO:0010001">
    <property type="term" value="P:glial cell differentiation"/>
    <property type="evidence" value="ECO:0007669"/>
    <property type="project" value="TreeGrafter"/>
</dbReference>
<evidence type="ECO:0008006" key="9">
    <source>
        <dbReference type="Google" id="ProtNLM"/>
    </source>
</evidence>
<dbReference type="OrthoDB" id="6092325at2759"/>
<feature type="chain" id="PRO_5035813309" description="Meteorin" evidence="6">
    <location>
        <begin position="20"/>
        <end position="296"/>
    </location>
</feature>
<sequence length="296" mass="32907">MLTLVQWTLYFGIARLVFSSYVEIQCSWKGSGLSLEAGSVEQVSLNCPKGSVEWLYPAGALRFSFLPLQHLTSPGSVSRHLIGCIKPALGFRGAELYLEREGTLELLLTEDDQTSPSRVHCFTWLPSQKVALFLQATPQQDISRHISGFHYEVRGDWIENLALPLNKWNNEGACGPCNNTKLLMAVCTGDFVVQGSIRTIVHDVELRESVIGISATRILRQKFALFHTRGHAMKPLGNIRTPLNCGVKPGPGSFVFMGWVHFGDAWLDCAPRYKDFVQVYEAATQAHTNPCKIALD</sequence>
<dbReference type="Proteomes" id="UP000812440">
    <property type="component" value="Unassembled WGS sequence"/>
</dbReference>
<evidence type="ECO:0000256" key="1">
    <source>
        <dbReference type="ARBA" id="ARBA00004613"/>
    </source>
</evidence>
<accession>A0A8T2IG98</accession>
<evidence type="ECO:0000256" key="3">
    <source>
        <dbReference type="ARBA" id="ARBA00022525"/>
    </source>
</evidence>
<comment type="subcellular location">
    <subcellularLocation>
        <location evidence="1">Secreted</location>
    </subcellularLocation>
</comment>
<dbReference type="InterPro" id="IPR051998">
    <property type="entry name" value="Meteorin-like"/>
</dbReference>
<dbReference type="GO" id="GO:0005615">
    <property type="term" value="C:extracellular space"/>
    <property type="evidence" value="ECO:0007669"/>
    <property type="project" value="TreeGrafter"/>
</dbReference>
<organism evidence="7 8">
    <name type="scientific">Hymenochirus boettgeri</name>
    <name type="common">Congo dwarf clawed frog</name>
    <dbReference type="NCBI Taxonomy" id="247094"/>
    <lineage>
        <taxon>Eukaryota</taxon>
        <taxon>Metazoa</taxon>
        <taxon>Chordata</taxon>
        <taxon>Craniata</taxon>
        <taxon>Vertebrata</taxon>
        <taxon>Euteleostomi</taxon>
        <taxon>Amphibia</taxon>
        <taxon>Batrachia</taxon>
        <taxon>Anura</taxon>
        <taxon>Pipoidea</taxon>
        <taxon>Pipidae</taxon>
        <taxon>Pipinae</taxon>
        <taxon>Hymenochirus</taxon>
    </lineage>
</organism>
<keyword evidence="5" id="KW-1015">Disulfide bond</keyword>
<name>A0A8T2IG98_9PIPI</name>
<protein>
    <recommendedName>
        <fullName evidence="9">Meteorin</fullName>
    </recommendedName>
</protein>
<reference evidence="7" key="1">
    <citation type="thesis" date="2020" institute="ProQuest LLC" country="789 East Eisenhower Parkway, Ann Arbor, MI, USA">
        <title>Comparative Genomics and Chromosome Evolution.</title>
        <authorList>
            <person name="Mudd A.B."/>
        </authorList>
    </citation>
    <scope>NUCLEOTIDE SEQUENCE</scope>
    <source>
        <strain evidence="7">Female2</strain>
        <tissue evidence="7">Blood</tissue>
    </source>
</reference>
<comment type="similarity">
    <text evidence="2">Belongs to the meteorin family.</text>
</comment>
<dbReference type="PANTHER" id="PTHR28593">
    <property type="entry name" value="METEORIN-LIKE PROTEIN"/>
    <property type="match status" value="1"/>
</dbReference>
<dbReference type="GO" id="GO:0005179">
    <property type="term" value="F:hormone activity"/>
    <property type="evidence" value="ECO:0007669"/>
    <property type="project" value="TreeGrafter"/>
</dbReference>
<evidence type="ECO:0000256" key="2">
    <source>
        <dbReference type="ARBA" id="ARBA00005669"/>
    </source>
</evidence>
<comment type="caution">
    <text evidence="7">The sequence shown here is derived from an EMBL/GenBank/DDBJ whole genome shotgun (WGS) entry which is preliminary data.</text>
</comment>
<dbReference type="EMBL" id="JAACNH010000022">
    <property type="protein sequence ID" value="KAG8431985.1"/>
    <property type="molecule type" value="Genomic_DNA"/>
</dbReference>
<proteinExistence type="inferred from homology"/>
<dbReference type="GO" id="GO:0050772">
    <property type="term" value="P:positive regulation of axonogenesis"/>
    <property type="evidence" value="ECO:0007669"/>
    <property type="project" value="TreeGrafter"/>
</dbReference>
<evidence type="ECO:0000256" key="4">
    <source>
        <dbReference type="ARBA" id="ARBA00022729"/>
    </source>
</evidence>
<evidence type="ECO:0000256" key="6">
    <source>
        <dbReference type="SAM" id="SignalP"/>
    </source>
</evidence>
<dbReference type="AlphaFoldDB" id="A0A8T2IG98"/>
<evidence type="ECO:0000256" key="5">
    <source>
        <dbReference type="ARBA" id="ARBA00023157"/>
    </source>
</evidence>
<feature type="signal peptide" evidence="6">
    <location>
        <begin position="1"/>
        <end position="19"/>
    </location>
</feature>
<keyword evidence="4 6" id="KW-0732">Signal</keyword>
<evidence type="ECO:0000313" key="8">
    <source>
        <dbReference type="Proteomes" id="UP000812440"/>
    </source>
</evidence>
<evidence type="ECO:0000313" key="7">
    <source>
        <dbReference type="EMBL" id="KAG8431985.1"/>
    </source>
</evidence>